<feature type="domain" description="MurNAc-LAA" evidence="4">
    <location>
        <begin position="59"/>
        <end position="167"/>
    </location>
</feature>
<dbReference type="CDD" id="cd02696">
    <property type="entry name" value="MurNAc-LAA"/>
    <property type="match status" value="1"/>
</dbReference>
<protein>
    <recommendedName>
        <fullName evidence="2">N-acetylmuramoyl-L-alanine amidase</fullName>
        <ecNumber evidence="2">3.5.1.28</ecNumber>
    </recommendedName>
</protein>
<dbReference type="InterPro" id="IPR002508">
    <property type="entry name" value="MurNAc-LAA_cat"/>
</dbReference>
<evidence type="ECO:0000313" key="6">
    <source>
        <dbReference type="Proteomes" id="UP000077037"/>
    </source>
</evidence>
<evidence type="ECO:0000256" key="3">
    <source>
        <dbReference type="ARBA" id="ARBA00022801"/>
    </source>
</evidence>
<dbReference type="EMBL" id="FKBS01000029">
    <property type="protein sequence ID" value="SAI58889.1"/>
    <property type="molecule type" value="Genomic_DNA"/>
</dbReference>
<sequence>MRTIIITAGHSNTDPGAVGNGATEAAVVTEFRNLLAASLRARGVEPITDGQGAVNLPLRDAIRLITPGAVAVEFHCNAGPASATGVETLSQDRHMALGRALTGAVSAVLGIRDRGAKPEGSGQHQRLGFVQAGGIILELFFISNADDLARYQESKEALADRIADVLIAAAA</sequence>
<dbReference type="PANTHER" id="PTHR30404:SF0">
    <property type="entry name" value="N-ACETYLMURAMOYL-L-ALANINE AMIDASE AMIC"/>
    <property type="match status" value="1"/>
</dbReference>
<dbReference type="Proteomes" id="UP000077037">
    <property type="component" value="Unassembled WGS sequence"/>
</dbReference>
<evidence type="ECO:0000259" key="4">
    <source>
        <dbReference type="SMART" id="SM00646"/>
    </source>
</evidence>
<evidence type="ECO:0000256" key="2">
    <source>
        <dbReference type="ARBA" id="ARBA00011901"/>
    </source>
</evidence>
<dbReference type="AlphaFoldDB" id="A0A157RN88"/>
<dbReference type="Pfam" id="PF01520">
    <property type="entry name" value="Amidase_3"/>
    <property type="match status" value="1"/>
</dbReference>
<dbReference type="GO" id="GO:0009253">
    <property type="term" value="P:peptidoglycan catabolic process"/>
    <property type="evidence" value="ECO:0007669"/>
    <property type="project" value="InterPro"/>
</dbReference>
<dbReference type="SUPFAM" id="SSF53187">
    <property type="entry name" value="Zn-dependent exopeptidases"/>
    <property type="match status" value="1"/>
</dbReference>
<dbReference type="RefSeq" id="WP_066420829.1">
    <property type="nucleotide sequence ID" value="NZ_FKBS01000029.1"/>
</dbReference>
<dbReference type="PANTHER" id="PTHR30404">
    <property type="entry name" value="N-ACETYLMURAMOYL-L-ALANINE AMIDASE"/>
    <property type="match status" value="1"/>
</dbReference>
<dbReference type="GO" id="GO:0030288">
    <property type="term" value="C:outer membrane-bounded periplasmic space"/>
    <property type="evidence" value="ECO:0007669"/>
    <property type="project" value="TreeGrafter"/>
</dbReference>
<organism evidence="5 6">
    <name type="scientific">Bordetella ansorpii</name>
    <dbReference type="NCBI Taxonomy" id="288768"/>
    <lineage>
        <taxon>Bacteria</taxon>
        <taxon>Pseudomonadati</taxon>
        <taxon>Pseudomonadota</taxon>
        <taxon>Betaproteobacteria</taxon>
        <taxon>Burkholderiales</taxon>
        <taxon>Alcaligenaceae</taxon>
        <taxon>Bordetella</taxon>
    </lineage>
</organism>
<dbReference type="EC" id="3.5.1.28" evidence="2"/>
<dbReference type="GO" id="GO:0008745">
    <property type="term" value="F:N-acetylmuramoyl-L-alanine amidase activity"/>
    <property type="evidence" value="ECO:0007669"/>
    <property type="project" value="UniProtKB-EC"/>
</dbReference>
<dbReference type="OrthoDB" id="957753at2"/>
<proteinExistence type="predicted"/>
<accession>A0A157RN88</accession>
<comment type="catalytic activity">
    <reaction evidence="1">
        <text>Hydrolyzes the link between N-acetylmuramoyl residues and L-amino acid residues in certain cell-wall glycopeptides.</text>
        <dbReference type="EC" id="3.5.1.28"/>
    </reaction>
</comment>
<keyword evidence="3 5" id="KW-0378">Hydrolase</keyword>
<evidence type="ECO:0000313" key="5">
    <source>
        <dbReference type="EMBL" id="SAI58889.1"/>
    </source>
</evidence>
<gene>
    <name evidence="5" type="primary">lytC</name>
    <name evidence="5" type="ORF">SAMEA1982600_05170</name>
</gene>
<dbReference type="InterPro" id="IPR050695">
    <property type="entry name" value="N-acetylmuramoyl_amidase_3"/>
</dbReference>
<dbReference type="Gene3D" id="3.40.630.40">
    <property type="entry name" value="Zn-dependent exopeptidases"/>
    <property type="match status" value="1"/>
</dbReference>
<evidence type="ECO:0000256" key="1">
    <source>
        <dbReference type="ARBA" id="ARBA00001561"/>
    </source>
</evidence>
<dbReference type="SMART" id="SM00646">
    <property type="entry name" value="Ami_3"/>
    <property type="match status" value="1"/>
</dbReference>
<name>A0A157RN88_9BORD</name>
<reference evidence="5 6" key="1">
    <citation type="submission" date="2016-03" db="EMBL/GenBank/DDBJ databases">
        <authorList>
            <consortium name="Pathogen Informatics"/>
        </authorList>
    </citation>
    <scope>NUCLEOTIDE SEQUENCE [LARGE SCALE GENOMIC DNA]</scope>
    <source>
        <strain evidence="5 6">NCTC13364</strain>
    </source>
</reference>